<protein>
    <recommendedName>
        <fullName evidence="3">DUF4939 domain-containing protein</fullName>
    </recommendedName>
</protein>
<organism evidence="1 2">
    <name type="scientific">Armillaria solidipes</name>
    <dbReference type="NCBI Taxonomy" id="1076256"/>
    <lineage>
        <taxon>Eukaryota</taxon>
        <taxon>Fungi</taxon>
        <taxon>Dikarya</taxon>
        <taxon>Basidiomycota</taxon>
        <taxon>Agaricomycotina</taxon>
        <taxon>Agaricomycetes</taxon>
        <taxon>Agaricomycetidae</taxon>
        <taxon>Agaricales</taxon>
        <taxon>Marasmiineae</taxon>
        <taxon>Physalacriaceae</taxon>
        <taxon>Armillaria</taxon>
    </lineage>
</organism>
<accession>A0A2H3C6J9</accession>
<sequence length="122" mass="14407">MPPYPMGTFTDDNSHLGVKLALLAVPKAFKREHNDIVPFLGDCQVYFEVFASYFRLASQMIPFATSHLDGPAKKWWVHHQQQYWSNDDRDNLPPQFRYPTWREFGCILHNRFRDPAIEDVHE</sequence>
<keyword evidence="2" id="KW-1185">Reference proteome</keyword>
<gene>
    <name evidence="1" type="ORF">ARMSODRAFT_1011241</name>
</gene>
<dbReference type="STRING" id="1076256.A0A2H3C6J9"/>
<proteinExistence type="predicted"/>
<reference evidence="2" key="1">
    <citation type="journal article" date="2017" name="Nat. Ecol. Evol.">
        <title>Genome expansion and lineage-specific genetic innovations in the forest pathogenic fungi Armillaria.</title>
        <authorList>
            <person name="Sipos G."/>
            <person name="Prasanna A.N."/>
            <person name="Walter M.C."/>
            <person name="O'Connor E."/>
            <person name="Balint B."/>
            <person name="Krizsan K."/>
            <person name="Kiss B."/>
            <person name="Hess J."/>
            <person name="Varga T."/>
            <person name="Slot J."/>
            <person name="Riley R."/>
            <person name="Boka B."/>
            <person name="Rigling D."/>
            <person name="Barry K."/>
            <person name="Lee J."/>
            <person name="Mihaltcheva S."/>
            <person name="LaButti K."/>
            <person name="Lipzen A."/>
            <person name="Waldron R."/>
            <person name="Moloney N.M."/>
            <person name="Sperisen C."/>
            <person name="Kredics L."/>
            <person name="Vagvoelgyi C."/>
            <person name="Patrignani A."/>
            <person name="Fitzpatrick D."/>
            <person name="Nagy I."/>
            <person name="Doyle S."/>
            <person name="Anderson J.B."/>
            <person name="Grigoriev I.V."/>
            <person name="Gueldener U."/>
            <person name="Muensterkoetter M."/>
            <person name="Nagy L.G."/>
        </authorList>
    </citation>
    <scope>NUCLEOTIDE SEQUENCE [LARGE SCALE GENOMIC DNA]</scope>
    <source>
        <strain evidence="2">28-4</strain>
    </source>
</reference>
<dbReference type="EMBL" id="KZ293415">
    <property type="protein sequence ID" value="PBK78701.1"/>
    <property type="molecule type" value="Genomic_DNA"/>
</dbReference>
<name>A0A2H3C6J9_9AGAR</name>
<evidence type="ECO:0008006" key="3">
    <source>
        <dbReference type="Google" id="ProtNLM"/>
    </source>
</evidence>
<evidence type="ECO:0000313" key="1">
    <source>
        <dbReference type="EMBL" id="PBK78701.1"/>
    </source>
</evidence>
<dbReference type="AlphaFoldDB" id="A0A2H3C6J9"/>
<dbReference type="Proteomes" id="UP000218334">
    <property type="component" value="Unassembled WGS sequence"/>
</dbReference>
<evidence type="ECO:0000313" key="2">
    <source>
        <dbReference type="Proteomes" id="UP000218334"/>
    </source>
</evidence>